<evidence type="ECO:0000256" key="3">
    <source>
        <dbReference type="ARBA" id="ARBA00022605"/>
    </source>
</evidence>
<dbReference type="Gene3D" id="3.30.230.40">
    <property type="entry name" value="Imidazole glycerol phosphate dehydratase, domain 1"/>
    <property type="match status" value="2"/>
</dbReference>
<dbReference type="Pfam" id="PF00475">
    <property type="entry name" value="IGPD"/>
    <property type="match status" value="1"/>
</dbReference>
<evidence type="ECO:0000256" key="1">
    <source>
        <dbReference type="ARBA" id="ARBA00005047"/>
    </source>
</evidence>
<keyword evidence="6" id="KW-0963">Cytoplasm</keyword>
<dbReference type="FunFam" id="3.30.230.40:FF:000003">
    <property type="entry name" value="Imidazoleglycerol-phosphate dehydratase HisB"/>
    <property type="match status" value="1"/>
</dbReference>
<comment type="similarity">
    <text evidence="6 7">Belongs to the imidazoleglycerol-phosphate dehydratase family.</text>
</comment>
<dbReference type="PANTHER" id="PTHR23133:SF2">
    <property type="entry name" value="IMIDAZOLEGLYCEROL-PHOSPHATE DEHYDRATASE"/>
    <property type="match status" value="1"/>
</dbReference>
<dbReference type="PROSITE" id="PS00955">
    <property type="entry name" value="IGP_DEHYDRATASE_2"/>
    <property type="match status" value="1"/>
</dbReference>
<comment type="pathway">
    <text evidence="1 6 7">Amino-acid biosynthesis; L-histidine biosynthesis; L-histidine from 5-phospho-alpha-D-ribose 1-diphosphate: step 6/9.</text>
</comment>
<dbReference type="NCBIfam" id="NF002114">
    <property type="entry name" value="PRK00951.2-4"/>
    <property type="match status" value="1"/>
</dbReference>
<dbReference type="SUPFAM" id="SSF54211">
    <property type="entry name" value="Ribosomal protein S5 domain 2-like"/>
    <property type="match status" value="2"/>
</dbReference>
<dbReference type="InterPro" id="IPR038494">
    <property type="entry name" value="IGPD_sf"/>
</dbReference>
<evidence type="ECO:0000256" key="4">
    <source>
        <dbReference type="ARBA" id="ARBA00023102"/>
    </source>
</evidence>
<comment type="caution">
    <text evidence="8">The sequence shown here is derived from an EMBL/GenBank/DDBJ whole genome shotgun (WGS) entry which is preliminary data.</text>
</comment>
<dbReference type="FunFam" id="3.30.230.40:FF:000001">
    <property type="entry name" value="Imidazoleglycerol-phosphate dehydratase HisB"/>
    <property type="match status" value="1"/>
</dbReference>
<dbReference type="EC" id="4.2.1.19" evidence="6 7"/>
<name>A0A9D1FB32_9FIRM</name>
<accession>A0A9D1FB32</accession>
<gene>
    <name evidence="6 8" type="primary">hisB</name>
    <name evidence="8" type="ORF">IAA83_08945</name>
</gene>
<evidence type="ECO:0000256" key="2">
    <source>
        <dbReference type="ARBA" id="ARBA00016664"/>
    </source>
</evidence>
<reference evidence="8" key="2">
    <citation type="journal article" date="2021" name="PeerJ">
        <title>Extensive microbial diversity within the chicken gut microbiome revealed by metagenomics and culture.</title>
        <authorList>
            <person name="Gilroy R."/>
            <person name="Ravi A."/>
            <person name="Getino M."/>
            <person name="Pursley I."/>
            <person name="Horton D.L."/>
            <person name="Alikhan N.F."/>
            <person name="Baker D."/>
            <person name="Gharbi K."/>
            <person name="Hall N."/>
            <person name="Watson M."/>
            <person name="Adriaenssens E.M."/>
            <person name="Foster-Nyarko E."/>
            <person name="Jarju S."/>
            <person name="Secka A."/>
            <person name="Antonio M."/>
            <person name="Oren A."/>
            <person name="Chaudhuri R.R."/>
            <person name="La Ragione R."/>
            <person name="Hildebrand F."/>
            <person name="Pallen M.J."/>
        </authorList>
    </citation>
    <scope>NUCLEOTIDE SEQUENCE</scope>
    <source>
        <strain evidence="8">ChiBcec16-1751</strain>
    </source>
</reference>
<dbReference type="Proteomes" id="UP000886741">
    <property type="component" value="Unassembled WGS sequence"/>
</dbReference>
<organism evidence="8 9">
    <name type="scientific">Candidatus Avoscillospira avistercoris</name>
    <dbReference type="NCBI Taxonomy" id="2840707"/>
    <lineage>
        <taxon>Bacteria</taxon>
        <taxon>Bacillati</taxon>
        <taxon>Bacillota</taxon>
        <taxon>Clostridia</taxon>
        <taxon>Eubacteriales</taxon>
        <taxon>Oscillospiraceae</taxon>
        <taxon>Oscillospiraceae incertae sedis</taxon>
        <taxon>Candidatus Avoscillospira</taxon>
    </lineage>
</organism>
<dbReference type="HAMAP" id="MF_00076">
    <property type="entry name" value="HisB"/>
    <property type="match status" value="1"/>
</dbReference>
<keyword evidence="4 6" id="KW-0368">Histidine biosynthesis</keyword>
<keyword evidence="3 6" id="KW-0028">Amino-acid biosynthesis</keyword>
<evidence type="ECO:0000256" key="7">
    <source>
        <dbReference type="RuleBase" id="RU000599"/>
    </source>
</evidence>
<evidence type="ECO:0000313" key="8">
    <source>
        <dbReference type="EMBL" id="HIS65479.1"/>
    </source>
</evidence>
<evidence type="ECO:0000313" key="9">
    <source>
        <dbReference type="Proteomes" id="UP000886741"/>
    </source>
</evidence>
<dbReference type="InterPro" id="IPR000807">
    <property type="entry name" value="ImidazoleglycerolP_deHydtase"/>
</dbReference>
<comment type="catalytic activity">
    <reaction evidence="6 7">
        <text>D-erythro-1-(imidazol-4-yl)glycerol 3-phosphate = 3-(imidazol-4-yl)-2-oxopropyl phosphate + H2O</text>
        <dbReference type="Rhea" id="RHEA:11040"/>
        <dbReference type="ChEBI" id="CHEBI:15377"/>
        <dbReference type="ChEBI" id="CHEBI:57766"/>
        <dbReference type="ChEBI" id="CHEBI:58278"/>
        <dbReference type="EC" id="4.2.1.19"/>
    </reaction>
</comment>
<dbReference type="CDD" id="cd07914">
    <property type="entry name" value="IGPD"/>
    <property type="match status" value="1"/>
</dbReference>
<dbReference type="PROSITE" id="PS00954">
    <property type="entry name" value="IGP_DEHYDRATASE_1"/>
    <property type="match status" value="1"/>
</dbReference>
<dbReference type="NCBIfam" id="NF002111">
    <property type="entry name" value="PRK00951.2-1"/>
    <property type="match status" value="1"/>
</dbReference>
<keyword evidence="5 6" id="KW-0456">Lyase</keyword>
<dbReference type="GO" id="GO:0000105">
    <property type="term" value="P:L-histidine biosynthetic process"/>
    <property type="evidence" value="ECO:0007669"/>
    <property type="project" value="UniProtKB-UniRule"/>
</dbReference>
<comment type="subcellular location">
    <subcellularLocation>
        <location evidence="6 7">Cytoplasm</location>
    </subcellularLocation>
</comment>
<dbReference type="GO" id="GO:0005737">
    <property type="term" value="C:cytoplasm"/>
    <property type="evidence" value="ECO:0007669"/>
    <property type="project" value="UniProtKB-SubCell"/>
</dbReference>
<dbReference type="AlphaFoldDB" id="A0A9D1FB32"/>
<dbReference type="InterPro" id="IPR020565">
    <property type="entry name" value="ImidazoleglycerP_deHydtase_CS"/>
</dbReference>
<protein>
    <recommendedName>
        <fullName evidence="2 6">Imidazoleglycerol-phosphate dehydratase</fullName>
        <shortName evidence="6">IGPD</shortName>
        <ecNumber evidence="6 7">4.2.1.19</ecNumber>
    </recommendedName>
</protein>
<dbReference type="GO" id="GO:0004424">
    <property type="term" value="F:imidazoleglycerol-phosphate dehydratase activity"/>
    <property type="evidence" value="ECO:0007669"/>
    <property type="project" value="UniProtKB-UniRule"/>
</dbReference>
<sequence>MRQASLTRKTGETDITLALNLDGVGDSRLQLGVGFLEHMLTLFAKHGRFDLDILCNGDTQVDDHHSVEDIGITLGAAFRQALGDRRGIYRYADMVLPMDEALIQCAVDISGRSMLCCDLDIPAEKIGTFDTELVEEFLIAFVRKAGITLHVRQLAGNNSHHIVEGVFKALARVLRKAVAIDPDCADEIPSTKGVL</sequence>
<dbReference type="PANTHER" id="PTHR23133">
    <property type="entry name" value="IMIDAZOLEGLYCEROL-PHOSPHATE DEHYDRATASE HIS7"/>
    <property type="match status" value="1"/>
</dbReference>
<dbReference type="NCBIfam" id="NF002109">
    <property type="entry name" value="PRK00951.1-5"/>
    <property type="match status" value="1"/>
</dbReference>
<dbReference type="InterPro" id="IPR020568">
    <property type="entry name" value="Ribosomal_Su5_D2-typ_SF"/>
</dbReference>
<proteinExistence type="inferred from homology"/>
<reference evidence="8" key="1">
    <citation type="submission" date="2020-10" db="EMBL/GenBank/DDBJ databases">
        <authorList>
            <person name="Gilroy R."/>
        </authorList>
    </citation>
    <scope>NUCLEOTIDE SEQUENCE</scope>
    <source>
        <strain evidence="8">ChiBcec16-1751</strain>
    </source>
</reference>
<dbReference type="EMBL" id="DVJJ01000137">
    <property type="protein sequence ID" value="HIS65479.1"/>
    <property type="molecule type" value="Genomic_DNA"/>
</dbReference>
<evidence type="ECO:0000256" key="6">
    <source>
        <dbReference type="HAMAP-Rule" id="MF_00076"/>
    </source>
</evidence>
<evidence type="ECO:0000256" key="5">
    <source>
        <dbReference type="ARBA" id="ARBA00023239"/>
    </source>
</evidence>